<name>A0AA37IZ96_9FIRM</name>
<accession>A0AA37IZ96</accession>
<proteinExistence type="predicted"/>
<gene>
    <name evidence="2" type="ORF">JCM17207_13690</name>
</gene>
<feature type="transmembrane region" description="Helical" evidence="1">
    <location>
        <begin position="21"/>
        <end position="43"/>
    </location>
</feature>
<dbReference type="AlphaFoldDB" id="A0AA37IZ96"/>
<feature type="transmembrane region" description="Helical" evidence="1">
    <location>
        <begin position="197"/>
        <end position="218"/>
    </location>
</feature>
<dbReference type="EMBL" id="BQKV01000041">
    <property type="protein sequence ID" value="GJN64744.1"/>
    <property type="molecule type" value="Genomic_DNA"/>
</dbReference>
<comment type="caution">
    <text evidence="2">The sequence shown here is derived from an EMBL/GenBank/DDBJ whole genome shotgun (WGS) entry which is preliminary data.</text>
</comment>
<keyword evidence="1" id="KW-0472">Membrane</keyword>
<dbReference type="Pfam" id="PF05857">
    <property type="entry name" value="TraX"/>
    <property type="match status" value="1"/>
</dbReference>
<feature type="transmembrane region" description="Helical" evidence="1">
    <location>
        <begin position="97"/>
        <end position="113"/>
    </location>
</feature>
<evidence type="ECO:0000313" key="2">
    <source>
        <dbReference type="EMBL" id="GJN64744.1"/>
    </source>
</evidence>
<evidence type="ECO:0000313" key="3">
    <source>
        <dbReference type="Proteomes" id="UP001055185"/>
    </source>
</evidence>
<keyword evidence="3" id="KW-1185">Reference proteome</keyword>
<protein>
    <submittedName>
        <fullName evidence="2">Fimbrial assembly protein fimC</fullName>
    </submittedName>
</protein>
<feature type="transmembrane region" description="Helical" evidence="1">
    <location>
        <begin position="154"/>
        <end position="185"/>
    </location>
</feature>
<keyword evidence="1" id="KW-0812">Transmembrane</keyword>
<evidence type="ECO:0000256" key="1">
    <source>
        <dbReference type="SAM" id="Phobius"/>
    </source>
</evidence>
<dbReference type="InterPro" id="IPR008875">
    <property type="entry name" value="TraX"/>
</dbReference>
<organism evidence="2 3">
    <name type="scientific">Faecalibacterium gallinarum</name>
    <dbReference type="NCBI Taxonomy" id="2903556"/>
    <lineage>
        <taxon>Bacteria</taxon>
        <taxon>Bacillati</taxon>
        <taxon>Bacillota</taxon>
        <taxon>Clostridia</taxon>
        <taxon>Eubacteriales</taxon>
        <taxon>Oscillospiraceae</taxon>
        <taxon>Faecalibacterium</taxon>
    </lineage>
</organism>
<reference evidence="2" key="1">
    <citation type="journal article" date="2022" name="Int. J. Syst. Evol. Microbiol.">
        <title>Genome-based, phenotypic and chemotaxonomic classification of Faecalibacterium strains: proposal of three novel species Faecalibacterium duncaniae sp. nov., Faecalibacterium hattorii sp. nov. and Faecalibacterium gallinarum sp. nov. .</title>
        <authorList>
            <person name="Sakamoto M."/>
            <person name="Sakurai N."/>
            <person name="Tanno H."/>
            <person name="Iino T."/>
            <person name="Ohkuma M."/>
            <person name="Endo A."/>
        </authorList>
    </citation>
    <scope>NUCLEOTIDE SEQUENCE</scope>
    <source>
        <strain evidence="2">JCM 17207</strain>
    </source>
</reference>
<dbReference type="RefSeq" id="WP_238316932.1">
    <property type="nucleotide sequence ID" value="NZ_BQKV01000041.1"/>
</dbReference>
<keyword evidence="1" id="KW-1133">Transmembrane helix</keyword>
<feature type="transmembrane region" description="Helical" evidence="1">
    <location>
        <begin position="230"/>
        <end position="250"/>
    </location>
</feature>
<feature type="transmembrane region" description="Helical" evidence="1">
    <location>
        <begin position="63"/>
        <end position="85"/>
    </location>
</feature>
<sequence length="251" mass="28289">MTQTSQTRPKFRPLTGTALKWLACLSMLVDHFGASCLEAGLLLNPTRLAASGLNPDQVYALDLALRMFGRLAFPIYCFLLVEGFLHTHSVYNYGKRLFFFALISEIPFDWAFYRTPFYWAHQNVYWTLFLGVAGMEFLRRYGPEGPAPSHWKGLAGAAFCLLAAGLFQTDYSMTGVTLILVLYAMRQSRLAQCVTGAAMMAYELTGPLAFVPVWFYNGQRGRCPAWLSRVFYLFYPVHILILGCVTNLLLG</sequence>
<dbReference type="Proteomes" id="UP001055185">
    <property type="component" value="Unassembled WGS sequence"/>
</dbReference>